<dbReference type="EMBL" id="NIPW01000004">
    <property type="protein sequence ID" value="OWJ80483.1"/>
    <property type="molecule type" value="Genomic_DNA"/>
</dbReference>
<feature type="transmembrane region" description="Helical" evidence="6">
    <location>
        <begin position="72"/>
        <end position="92"/>
    </location>
</feature>
<dbReference type="GO" id="GO:0016020">
    <property type="term" value="C:membrane"/>
    <property type="evidence" value="ECO:0007669"/>
    <property type="project" value="UniProtKB-SubCell"/>
</dbReference>
<name>A0A212AGE2_9RHOB</name>
<comment type="similarity">
    <text evidence="2">Belongs to the autoinducer-2 exporter (AI-2E) (TC 2.A.86) family.</text>
</comment>
<evidence type="ECO:0000256" key="4">
    <source>
        <dbReference type="ARBA" id="ARBA00022989"/>
    </source>
</evidence>
<dbReference type="PANTHER" id="PTHR21716:SF64">
    <property type="entry name" value="AI-2 TRANSPORT PROTEIN TQSA"/>
    <property type="match status" value="1"/>
</dbReference>
<keyword evidence="5 6" id="KW-0472">Membrane</keyword>
<comment type="subcellular location">
    <subcellularLocation>
        <location evidence="1">Membrane</location>
        <topology evidence="1">Multi-pass membrane protein</topology>
    </subcellularLocation>
</comment>
<evidence type="ECO:0000313" key="8">
    <source>
        <dbReference type="Proteomes" id="UP000196878"/>
    </source>
</evidence>
<feature type="transmembrane region" description="Helical" evidence="6">
    <location>
        <begin position="341"/>
        <end position="366"/>
    </location>
</feature>
<dbReference type="Proteomes" id="UP000196878">
    <property type="component" value="Unassembled WGS sequence"/>
</dbReference>
<reference evidence="7 8" key="1">
    <citation type="submission" date="2016-12" db="EMBL/GenBank/DDBJ databases">
        <title>Comparison of Traditional DNA-DNA Hybridization with In Silico Genomic Analysis.</title>
        <authorList>
            <person name="Nicholson A.C."/>
            <person name="Humrighouse B.W."/>
            <person name="Graziano J."/>
            <person name="Lasker B."/>
            <person name="Whitney A.M."/>
            <person name="Mcquiston J.R."/>
        </authorList>
    </citation>
    <scope>NUCLEOTIDE SEQUENCE [LARGE SCALE GENOMIC DNA]</scope>
    <source>
        <strain evidence="7 8">H2240</strain>
    </source>
</reference>
<evidence type="ECO:0000313" key="7">
    <source>
        <dbReference type="EMBL" id="OWJ80483.1"/>
    </source>
</evidence>
<feature type="transmembrane region" description="Helical" evidence="6">
    <location>
        <begin position="178"/>
        <end position="201"/>
    </location>
</feature>
<comment type="caution">
    <text evidence="7">The sequence shown here is derived from an EMBL/GenBank/DDBJ whole genome shotgun (WGS) entry which is preliminary data.</text>
</comment>
<keyword evidence="8" id="KW-1185">Reference proteome</keyword>
<feature type="transmembrane region" description="Helical" evidence="6">
    <location>
        <begin position="301"/>
        <end position="321"/>
    </location>
</feature>
<sequence length="405" mass="44218">MPFGLQPRIVAQTHAEVPRAMLKTTPPEDQTGVFPPYRPSLEDRLRIQTWALTIIAFGVAVFLLWVGSSILISLAFGIILFSVTTATIDRIAQLRLGRFYFPRWIAVVLAVTLLTFCLILLAVVVVNEVNRLITTMLLYSDAAINAVARLFAWLGPEATSAVQNAIQTINLNAYLRSIAFQLSGLVSIAVMTSLVVGFLFAEQHWFHAKLLNLFASPERAARAAAISRSIIRRVNRYLLVKSAVSLVTGLEVYLVMRVAGLEFAGAMGMLTVILNFIPTIGSLVASILTILAVFIQMPEPWVTVTVSLIVCAIQFGNGNIIEPIFMGRTLQLSTFCIVLALAFWGAIWGIAGLFLAVPMMVAAMILCSHIPPLRPLAVLMSRDGQPDSMFGAGDPAPLTPRTVRR</sequence>
<evidence type="ECO:0000256" key="5">
    <source>
        <dbReference type="ARBA" id="ARBA00023136"/>
    </source>
</evidence>
<evidence type="ECO:0000256" key="3">
    <source>
        <dbReference type="ARBA" id="ARBA00022692"/>
    </source>
</evidence>
<dbReference type="AlphaFoldDB" id="A0A212AGE2"/>
<proteinExistence type="inferred from homology"/>
<feature type="transmembrane region" description="Helical" evidence="6">
    <location>
        <begin position="238"/>
        <end position="256"/>
    </location>
</feature>
<evidence type="ECO:0000256" key="6">
    <source>
        <dbReference type="SAM" id="Phobius"/>
    </source>
</evidence>
<keyword evidence="4 6" id="KW-1133">Transmembrane helix</keyword>
<organism evidence="7 8">
    <name type="scientific">Haematobacter genomosp. 1</name>
    <dbReference type="NCBI Taxonomy" id="366618"/>
    <lineage>
        <taxon>Bacteria</taxon>
        <taxon>Pseudomonadati</taxon>
        <taxon>Pseudomonadota</taxon>
        <taxon>Alphaproteobacteria</taxon>
        <taxon>Rhodobacterales</taxon>
        <taxon>Paracoccaceae</taxon>
        <taxon>Haematobacter</taxon>
    </lineage>
</organism>
<dbReference type="InterPro" id="IPR002549">
    <property type="entry name" value="AI-2E-like"/>
</dbReference>
<dbReference type="PANTHER" id="PTHR21716">
    <property type="entry name" value="TRANSMEMBRANE PROTEIN"/>
    <property type="match status" value="1"/>
</dbReference>
<evidence type="ECO:0000256" key="1">
    <source>
        <dbReference type="ARBA" id="ARBA00004141"/>
    </source>
</evidence>
<protein>
    <submittedName>
        <fullName evidence="7">AI-2E family transporter</fullName>
    </submittedName>
</protein>
<dbReference type="Pfam" id="PF01594">
    <property type="entry name" value="AI-2E_transport"/>
    <property type="match status" value="1"/>
</dbReference>
<feature type="transmembrane region" description="Helical" evidence="6">
    <location>
        <begin position="268"/>
        <end position="294"/>
    </location>
</feature>
<keyword evidence="3 6" id="KW-0812">Transmembrane</keyword>
<gene>
    <name evidence="7" type="ORF">CDV49_01445</name>
</gene>
<feature type="transmembrane region" description="Helical" evidence="6">
    <location>
        <begin position="104"/>
        <end position="126"/>
    </location>
</feature>
<dbReference type="GO" id="GO:0055085">
    <property type="term" value="P:transmembrane transport"/>
    <property type="evidence" value="ECO:0007669"/>
    <property type="project" value="TreeGrafter"/>
</dbReference>
<evidence type="ECO:0000256" key="2">
    <source>
        <dbReference type="ARBA" id="ARBA00009773"/>
    </source>
</evidence>
<accession>A0A212AGE2</accession>